<accession>A0ABD0BHI1</accession>
<protein>
    <submittedName>
        <fullName evidence="2">Thiamin biosynthesis ThiS</fullName>
    </submittedName>
    <submittedName>
        <fullName evidence="1">Thiamine biosynthesis protein ThiS</fullName>
    </submittedName>
</protein>
<evidence type="ECO:0000313" key="3">
    <source>
        <dbReference type="Proteomes" id="UP000248741"/>
    </source>
</evidence>
<dbReference type="RefSeq" id="WP_013911786.1">
    <property type="nucleotide sequence ID" value="NZ_AP019662.1"/>
</dbReference>
<dbReference type="InterPro" id="IPR012675">
    <property type="entry name" value="Beta-grasp_dom_sf"/>
</dbReference>
<dbReference type="Pfam" id="PF02597">
    <property type="entry name" value="ThiS"/>
    <property type="match status" value="1"/>
</dbReference>
<dbReference type="InterPro" id="IPR010035">
    <property type="entry name" value="Thi_S"/>
</dbReference>
<dbReference type="InterPro" id="IPR003749">
    <property type="entry name" value="ThiS/MoaD-like"/>
</dbReference>
<dbReference type="AlphaFoldDB" id="A0ABD0BHI1"/>
<name>A0ABD0BHI1_CORUL</name>
<dbReference type="Proteomes" id="UP001205910">
    <property type="component" value="Unassembled WGS sequence"/>
</dbReference>
<dbReference type="Gene3D" id="3.10.20.30">
    <property type="match status" value="1"/>
</dbReference>
<gene>
    <name evidence="1" type="ORF">CULCOIPH005_18590</name>
    <name evidence="2" type="ORF">NCTC7908_00466</name>
</gene>
<dbReference type="GeneID" id="75260620"/>
<evidence type="ECO:0000313" key="4">
    <source>
        <dbReference type="Proteomes" id="UP001205910"/>
    </source>
</evidence>
<dbReference type="KEGG" id="cun:Cul210932_1500"/>
<evidence type="ECO:0000313" key="2">
    <source>
        <dbReference type="EMBL" id="SQG50284.1"/>
    </source>
</evidence>
<dbReference type="SUPFAM" id="SSF54285">
    <property type="entry name" value="MoaD/ThiS"/>
    <property type="match status" value="1"/>
</dbReference>
<dbReference type="CDD" id="cd00565">
    <property type="entry name" value="Ubl_ThiS"/>
    <property type="match status" value="1"/>
</dbReference>
<dbReference type="KEGG" id="cuz:Cul05146_1469"/>
<dbReference type="NCBIfam" id="TIGR01683">
    <property type="entry name" value="thiS"/>
    <property type="match status" value="1"/>
</dbReference>
<sequence>MRIELNGRMQEVTARTVSELVAEIVAPGHQDAGIAVAIEGTVIPRSQWLRRLHPSDRVDILTAIQGG</sequence>
<dbReference type="InterPro" id="IPR016155">
    <property type="entry name" value="Mopterin_synth/thiamin_S_b"/>
</dbReference>
<dbReference type="EMBL" id="BQFK01000005">
    <property type="protein sequence ID" value="GJJ43670.1"/>
    <property type="molecule type" value="Genomic_DNA"/>
</dbReference>
<dbReference type="EMBL" id="LS483400">
    <property type="protein sequence ID" value="SQG50284.1"/>
    <property type="molecule type" value="Genomic_DNA"/>
</dbReference>
<dbReference type="Proteomes" id="UP000248741">
    <property type="component" value="Chromosome 1"/>
</dbReference>
<reference evidence="1 4" key="2">
    <citation type="submission" date="2021-11" db="EMBL/GenBank/DDBJ databases">
        <title>Whole genome sequences of diphtheriae toxin producing Corynebacterium ulcerans isolates from cats in Osaka, Japan.</title>
        <authorList>
            <person name="Umeda K."/>
            <person name="Hirai Y."/>
        </authorList>
    </citation>
    <scope>NUCLEOTIDE SEQUENCE [LARGE SCALE GENOMIC DNA]</scope>
    <source>
        <strain evidence="1 4">12109B-1</strain>
    </source>
</reference>
<dbReference type="KEGG" id="cuq:Cul210931_1387"/>
<reference evidence="2 3" key="1">
    <citation type="submission" date="2018-06" db="EMBL/GenBank/DDBJ databases">
        <authorList>
            <consortium name="Pathogen Informatics"/>
            <person name="Doyle S."/>
        </authorList>
    </citation>
    <scope>NUCLEOTIDE SEQUENCE [LARGE SCALE GENOMIC DNA]</scope>
    <source>
        <strain evidence="2 3">NCTC7908</strain>
    </source>
</reference>
<evidence type="ECO:0000313" key="1">
    <source>
        <dbReference type="EMBL" id="GJJ43670.1"/>
    </source>
</evidence>
<proteinExistence type="predicted"/>
<organism evidence="1 4">
    <name type="scientific">Corynebacterium ulcerans</name>
    <dbReference type="NCBI Taxonomy" id="65058"/>
    <lineage>
        <taxon>Bacteria</taxon>
        <taxon>Bacillati</taxon>
        <taxon>Actinomycetota</taxon>
        <taxon>Actinomycetes</taxon>
        <taxon>Mycobacteriales</taxon>
        <taxon>Corynebacteriaceae</taxon>
        <taxon>Corynebacterium</taxon>
    </lineage>
</organism>